<comment type="cofactor">
    <cofactor evidence="1">
        <name>[4Fe-4S] cluster</name>
        <dbReference type="ChEBI" id="CHEBI:49883"/>
    </cofactor>
</comment>
<dbReference type="Proteomes" id="UP000199138">
    <property type="component" value="Unassembled WGS sequence"/>
</dbReference>
<evidence type="ECO:0000256" key="2">
    <source>
        <dbReference type="ARBA" id="ARBA00022691"/>
    </source>
</evidence>
<evidence type="ECO:0000256" key="3">
    <source>
        <dbReference type="ARBA" id="ARBA00022723"/>
    </source>
</evidence>
<evidence type="ECO:0000313" key="6">
    <source>
        <dbReference type="EMBL" id="SFU71057.1"/>
    </source>
</evidence>
<dbReference type="NCBIfam" id="TIGR02826">
    <property type="entry name" value="RNR_activ_nrdG3"/>
    <property type="match status" value="1"/>
</dbReference>
<reference evidence="6 7" key="1">
    <citation type="submission" date="2016-10" db="EMBL/GenBank/DDBJ databases">
        <authorList>
            <person name="de Groot N.N."/>
        </authorList>
    </citation>
    <scope>NUCLEOTIDE SEQUENCE [LARGE SCALE GENOMIC DNA]</scope>
    <source>
        <strain evidence="6 7">CGMCC 1.12333</strain>
    </source>
</reference>
<dbReference type="SFLD" id="SFLDS00029">
    <property type="entry name" value="Radical_SAM"/>
    <property type="match status" value="1"/>
</dbReference>
<dbReference type="Gene3D" id="3.20.20.70">
    <property type="entry name" value="Aldolase class I"/>
    <property type="match status" value="1"/>
</dbReference>
<keyword evidence="5" id="KW-0411">Iron-sulfur</keyword>
<dbReference type="InterPro" id="IPR058240">
    <property type="entry name" value="rSAM_sf"/>
</dbReference>
<dbReference type="InterPro" id="IPR013785">
    <property type="entry name" value="Aldolase_TIM"/>
</dbReference>
<proteinExistence type="predicted"/>
<accession>A0A1I7IDP6</accession>
<evidence type="ECO:0000256" key="4">
    <source>
        <dbReference type="ARBA" id="ARBA00023004"/>
    </source>
</evidence>
<sequence>MPMRYAHIDVVHQEVPGEISLCFSITGCPLRCMGCHSPHTWKAGSGKLLTAPHYQKLLQQYQGFASCILFMGGEWHPETLINYLKEARQLGYATCLYTGENSVAPMILQQLTYVKLGPWIPNLGGLNNTKTNQQFIEVSTGKKLNHLFIAHDKIKHRTSQ</sequence>
<organism evidence="6 7">
    <name type="scientific">Pustulibacterium marinum</name>
    <dbReference type="NCBI Taxonomy" id="1224947"/>
    <lineage>
        <taxon>Bacteria</taxon>
        <taxon>Pseudomonadati</taxon>
        <taxon>Bacteroidota</taxon>
        <taxon>Flavobacteriia</taxon>
        <taxon>Flavobacteriales</taxon>
        <taxon>Flavobacteriaceae</taxon>
        <taxon>Pustulibacterium</taxon>
    </lineage>
</organism>
<evidence type="ECO:0000256" key="5">
    <source>
        <dbReference type="ARBA" id="ARBA00023014"/>
    </source>
</evidence>
<dbReference type="EMBL" id="FPBK01000015">
    <property type="protein sequence ID" value="SFU71057.1"/>
    <property type="molecule type" value="Genomic_DNA"/>
</dbReference>
<name>A0A1I7IDP6_9FLAO</name>
<dbReference type="AlphaFoldDB" id="A0A1I7IDP6"/>
<dbReference type="Pfam" id="PF13353">
    <property type="entry name" value="Fer4_12"/>
    <property type="match status" value="1"/>
</dbReference>
<dbReference type="GO" id="GO:0003824">
    <property type="term" value="F:catalytic activity"/>
    <property type="evidence" value="ECO:0007669"/>
    <property type="project" value="InterPro"/>
</dbReference>
<dbReference type="RefSeq" id="WP_093026185.1">
    <property type="nucleotide sequence ID" value="NZ_FPBK01000015.1"/>
</dbReference>
<keyword evidence="2" id="KW-0949">S-adenosyl-L-methionine</keyword>
<dbReference type="InterPro" id="IPR007197">
    <property type="entry name" value="rSAM"/>
</dbReference>
<dbReference type="GO" id="GO:0046872">
    <property type="term" value="F:metal ion binding"/>
    <property type="evidence" value="ECO:0007669"/>
    <property type="project" value="UniProtKB-KW"/>
</dbReference>
<dbReference type="STRING" id="1224947.SAMN05216480_11541"/>
<dbReference type="SUPFAM" id="SSF102114">
    <property type="entry name" value="Radical SAM enzymes"/>
    <property type="match status" value="1"/>
</dbReference>
<evidence type="ECO:0000313" key="7">
    <source>
        <dbReference type="Proteomes" id="UP000199138"/>
    </source>
</evidence>
<keyword evidence="7" id="KW-1185">Reference proteome</keyword>
<gene>
    <name evidence="6" type="ORF">SAMN05216480_11541</name>
</gene>
<keyword evidence="3" id="KW-0479">Metal-binding</keyword>
<dbReference type="GO" id="GO:0051536">
    <property type="term" value="F:iron-sulfur cluster binding"/>
    <property type="evidence" value="ECO:0007669"/>
    <property type="project" value="UniProtKB-KW"/>
</dbReference>
<protein>
    <submittedName>
        <fullName evidence="6">Anaerobic ribonucleoside-triphosphate reductase activating protein</fullName>
    </submittedName>
</protein>
<keyword evidence="4" id="KW-0408">Iron</keyword>
<dbReference type="InterPro" id="IPR014191">
    <property type="entry name" value="Anaer_RNR_activator"/>
</dbReference>
<dbReference type="OrthoDB" id="9782387at2"/>
<evidence type="ECO:0000256" key="1">
    <source>
        <dbReference type="ARBA" id="ARBA00001966"/>
    </source>
</evidence>